<gene>
    <name evidence="2" type="ORF">GSI_10563</name>
</gene>
<name>A0A2G8S0Y7_9APHY</name>
<evidence type="ECO:0000256" key="1">
    <source>
        <dbReference type="PROSITE-ProRule" id="PRU00023"/>
    </source>
</evidence>
<dbReference type="InterPro" id="IPR002110">
    <property type="entry name" value="Ankyrin_rpt"/>
</dbReference>
<keyword evidence="1" id="KW-0040">ANK repeat</keyword>
<feature type="repeat" description="ANK" evidence="1">
    <location>
        <begin position="263"/>
        <end position="284"/>
    </location>
</feature>
<reference evidence="2 3" key="1">
    <citation type="journal article" date="2015" name="Sci. Rep.">
        <title>Chromosome-level genome map provides insights into diverse defense mechanisms in the medicinal fungus Ganoderma sinense.</title>
        <authorList>
            <person name="Zhu Y."/>
            <person name="Xu J."/>
            <person name="Sun C."/>
            <person name="Zhou S."/>
            <person name="Xu H."/>
            <person name="Nelson D.R."/>
            <person name="Qian J."/>
            <person name="Song J."/>
            <person name="Luo H."/>
            <person name="Xiang L."/>
            <person name="Li Y."/>
            <person name="Xu Z."/>
            <person name="Ji A."/>
            <person name="Wang L."/>
            <person name="Lu S."/>
            <person name="Hayward A."/>
            <person name="Sun W."/>
            <person name="Li X."/>
            <person name="Schwartz D.C."/>
            <person name="Wang Y."/>
            <person name="Chen S."/>
        </authorList>
    </citation>
    <scope>NUCLEOTIDE SEQUENCE [LARGE SCALE GENOMIC DNA]</scope>
    <source>
        <strain evidence="2 3">ZZ0214-1</strain>
    </source>
</reference>
<proteinExistence type="predicted"/>
<accession>A0A2G8S0Y7</accession>
<dbReference type="Proteomes" id="UP000230002">
    <property type="component" value="Unassembled WGS sequence"/>
</dbReference>
<comment type="caution">
    <text evidence="2">The sequence shown here is derived from an EMBL/GenBank/DDBJ whole genome shotgun (WGS) entry which is preliminary data.</text>
</comment>
<keyword evidence="3" id="KW-1185">Reference proteome</keyword>
<evidence type="ECO:0000313" key="3">
    <source>
        <dbReference type="Proteomes" id="UP000230002"/>
    </source>
</evidence>
<dbReference type="PROSITE" id="PS50297">
    <property type="entry name" value="ANK_REP_REGION"/>
    <property type="match status" value="1"/>
</dbReference>
<protein>
    <submittedName>
        <fullName evidence="2">Uncharacterized protein</fullName>
    </submittedName>
</protein>
<dbReference type="STRING" id="1077348.A0A2G8S0Y7"/>
<dbReference type="EMBL" id="AYKW01000034">
    <property type="protein sequence ID" value="PIL27415.1"/>
    <property type="molecule type" value="Genomic_DNA"/>
</dbReference>
<dbReference type="OrthoDB" id="2753421at2759"/>
<sequence>MSTPSLDQYTLKVFAVPHYEYPDQLKHVFVEVLHTTDGEVGRLEALQIKRFCRPGVACIFGILDNEGPEVAQFASRLFQVEDGFGHGHLRPELINHEHLKGTGVWGQELDRSVLLYVENILVYERRHKGKGLPSRMLQVLAQCEYAPAGSFLVARPVPEAPEGRLSEEKRAAFISLYHKNGYRRIGRTSYMGYSKNPLHASRSLPAHNDVEEQRYGSSPIVLGMPLHEIIKRGPLDEPVPDVDRAIRLAYTKDPALTKVKDESGLTPLHMAVKCENVSAVRSLLALPTECGIRAELDLHDHPQGLSPEEACKSAMSTTRRMMESITGTWSGWTFTNGAPHILYLIKRARGELAGIREDAFIHTIRWGCTCGQCADGWLSPRMRYRLMETAKRRADAMKRTVRGLKQGPVPNGAPGMEAVPADVSSGGVSMAFYKGYEVCVRAIGTVLERPEEAGLPLPGLVHAVVGDRANQFLLKRGLVEYALDFIVYAARSESLPPRGTGAWDVRQTELYARGDEDAVRYARMVQCDNDCDFSRVAEQAGLPDQIKYRAHGELHQPGGAESWLPVIAAGMGFA</sequence>
<dbReference type="AlphaFoldDB" id="A0A2G8S0Y7"/>
<organism evidence="2 3">
    <name type="scientific">Ganoderma sinense ZZ0214-1</name>
    <dbReference type="NCBI Taxonomy" id="1077348"/>
    <lineage>
        <taxon>Eukaryota</taxon>
        <taxon>Fungi</taxon>
        <taxon>Dikarya</taxon>
        <taxon>Basidiomycota</taxon>
        <taxon>Agaricomycotina</taxon>
        <taxon>Agaricomycetes</taxon>
        <taxon>Polyporales</taxon>
        <taxon>Polyporaceae</taxon>
        <taxon>Ganoderma</taxon>
    </lineage>
</organism>
<evidence type="ECO:0000313" key="2">
    <source>
        <dbReference type="EMBL" id="PIL27415.1"/>
    </source>
</evidence>
<dbReference type="PROSITE" id="PS50088">
    <property type="entry name" value="ANK_REPEAT"/>
    <property type="match status" value="1"/>
</dbReference>